<accession>A0ABQ6K9K6</accession>
<keyword evidence="1" id="KW-1133">Transmembrane helix</keyword>
<protein>
    <submittedName>
        <fullName evidence="2">Uncharacterized protein</fullName>
    </submittedName>
</protein>
<evidence type="ECO:0000256" key="1">
    <source>
        <dbReference type="SAM" id="Phobius"/>
    </source>
</evidence>
<name>A0ABQ6K9K6_9MICO</name>
<proteinExistence type="predicted"/>
<reference evidence="3" key="1">
    <citation type="journal article" date="2019" name="Int. J. Syst. Evol. Microbiol.">
        <title>The Global Catalogue of Microorganisms (GCM) 10K type strain sequencing project: providing services to taxonomists for standard genome sequencing and annotation.</title>
        <authorList>
            <consortium name="The Broad Institute Genomics Platform"/>
            <consortium name="The Broad Institute Genome Sequencing Center for Infectious Disease"/>
            <person name="Wu L."/>
            <person name="Ma J."/>
        </authorList>
    </citation>
    <scope>NUCLEOTIDE SEQUENCE [LARGE SCALE GENOMIC DNA]</scope>
    <source>
        <strain evidence="3">NBRC 108894</strain>
    </source>
</reference>
<feature type="transmembrane region" description="Helical" evidence="1">
    <location>
        <begin position="67"/>
        <end position="86"/>
    </location>
</feature>
<gene>
    <name evidence="2" type="ORF">GCM10025881_30990</name>
</gene>
<sequence length="87" mass="9325">MGGALPGPFSQLGRARRSLLSLSLSRRREEGGAEQSRSLVVRQWSSYRDRGLLGAVEGPGVRTRWNIVPVSALAVLVLATVLGAAWP</sequence>
<evidence type="ECO:0000313" key="3">
    <source>
        <dbReference type="Proteomes" id="UP001157034"/>
    </source>
</evidence>
<dbReference type="EMBL" id="BSVB01000001">
    <property type="protein sequence ID" value="GMA96275.1"/>
    <property type="molecule type" value="Genomic_DNA"/>
</dbReference>
<keyword evidence="1" id="KW-0812">Transmembrane</keyword>
<dbReference type="Proteomes" id="UP001157034">
    <property type="component" value="Unassembled WGS sequence"/>
</dbReference>
<evidence type="ECO:0000313" key="2">
    <source>
        <dbReference type="EMBL" id="GMA96275.1"/>
    </source>
</evidence>
<organism evidence="2 3">
    <name type="scientific">Pseudolysinimonas kribbensis</name>
    <dbReference type="NCBI Taxonomy" id="433641"/>
    <lineage>
        <taxon>Bacteria</taxon>
        <taxon>Bacillati</taxon>
        <taxon>Actinomycetota</taxon>
        <taxon>Actinomycetes</taxon>
        <taxon>Micrococcales</taxon>
        <taxon>Microbacteriaceae</taxon>
        <taxon>Pseudolysinimonas</taxon>
    </lineage>
</organism>
<comment type="caution">
    <text evidence="2">The sequence shown here is derived from an EMBL/GenBank/DDBJ whole genome shotgun (WGS) entry which is preliminary data.</text>
</comment>
<keyword evidence="3" id="KW-1185">Reference proteome</keyword>
<keyword evidence="1" id="KW-0472">Membrane</keyword>